<evidence type="ECO:0008006" key="3">
    <source>
        <dbReference type="Google" id="ProtNLM"/>
    </source>
</evidence>
<reference evidence="1 2" key="1">
    <citation type="submission" date="2015-08" db="EMBL/GenBank/DDBJ databases">
        <authorList>
            <person name="Babu N.S."/>
            <person name="Beckwith C.J."/>
            <person name="Beseler K.G."/>
            <person name="Brison A."/>
            <person name="Carone J.V."/>
            <person name="Caskin T.P."/>
            <person name="Diamond M."/>
            <person name="Durham M.E."/>
            <person name="Foxe J.M."/>
            <person name="Go M."/>
            <person name="Henderson B.A."/>
            <person name="Jones I.B."/>
            <person name="McGettigan J.A."/>
            <person name="Micheletti S.J."/>
            <person name="Nasrallah M.E."/>
            <person name="Ortiz D."/>
            <person name="Piller C.R."/>
            <person name="Privatt S.R."/>
            <person name="Schneider S.L."/>
            <person name="Sharp S."/>
            <person name="Smith T.C."/>
            <person name="Stanton J.D."/>
            <person name="Ullery H.E."/>
            <person name="Wilson R.J."/>
            <person name="Serrano M.G."/>
            <person name="Buck G."/>
            <person name="Lee V."/>
            <person name="Wang Y."/>
            <person name="Carvalho R."/>
            <person name="Voegtly L."/>
            <person name="Shi R."/>
            <person name="Duckworth R."/>
            <person name="Johnson A."/>
            <person name="Loviza R."/>
            <person name="Walstead R."/>
            <person name="Shah Z."/>
            <person name="Kiflezghi M."/>
            <person name="Wade K."/>
            <person name="Ball S.L."/>
            <person name="Bradley K.W."/>
            <person name="Asai D.J."/>
            <person name="Bowman C.A."/>
            <person name="Russell D.A."/>
            <person name="Pope W.H."/>
            <person name="Jacobs-Sera D."/>
            <person name="Hendrix R.W."/>
            <person name="Hatfull G.F."/>
        </authorList>
    </citation>
    <scope>NUCLEOTIDE SEQUENCE [LARGE SCALE GENOMIC DNA]</scope>
    <source>
        <strain evidence="1 2">DSM 27648</strain>
    </source>
</reference>
<organism evidence="1 2">
    <name type="scientific">Labilithrix luteola</name>
    <dbReference type="NCBI Taxonomy" id="1391654"/>
    <lineage>
        <taxon>Bacteria</taxon>
        <taxon>Pseudomonadati</taxon>
        <taxon>Myxococcota</taxon>
        <taxon>Polyangia</taxon>
        <taxon>Polyangiales</taxon>
        <taxon>Labilitrichaceae</taxon>
        <taxon>Labilithrix</taxon>
    </lineage>
</organism>
<keyword evidence="2" id="KW-1185">Reference proteome</keyword>
<dbReference type="KEGG" id="llu:AKJ09_07854"/>
<proteinExistence type="predicted"/>
<dbReference type="RefSeq" id="WP_146652342.1">
    <property type="nucleotide sequence ID" value="NZ_CP012333.1"/>
</dbReference>
<evidence type="ECO:0000313" key="1">
    <source>
        <dbReference type="EMBL" id="AKV01191.1"/>
    </source>
</evidence>
<dbReference type="EMBL" id="CP012333">
    <property type="protein sequence ID" value="AKV01191.1"/>
    <property type="molecule type" value="Genomic_DNA"/>
</dbReference>
<name>A0A0K1Q5T7_9BACT</name>
<dbReference type="Proteomes" id="UP000064967">
    <property type="component" value="Chromosome"/>
</dbReference>
<dbReference type="AlphaFoldDB" id="A0A0K1Q5T7"/>
<evidence type="ECO:0000313" key="2">
    <source>
        <dbReference type="Proteomes" id="UP000064967"/>
    </source>
</evidence>
<accession>A0A0K1Q5T7</accession>
<dbReference type="PROSITE" id="PS51257">
    <property type="entry name" value="PROKAR_LIPOPROTEIN"/>
    <property type="match status" value="1"/>
</dbReference>
<dbReference type="STRING" id="1391654.AKJ09_07854"/>
<gene>
    <name evidence="1" type="ORF">AKJ09_07854</name>
</gene>
<sequence>MVLRLRLVAFVTLVTCALVGLVGCGGSFSGAKADFRKGRFAEAEKELVAMEPRSKSWSSEKRAEYSLYRGLVHHALGDRRAALLWLREAKAIDDAQPHTLAEDDRTRLDLALESLAADAAPPSP</sequence>
<protein>
    <recommendedName>
        <fullName evidence="3">Lipoprotein</fullName>
    </recommendedName>
</protein>